<name>A0A367ZNG4_9BACT</name>
<organism evidence="1 2">
    <name type="scientific">Candidatus Ozemobacter sibiricus</name>
    <dbReference type="NCBI Taxonomy" id="2268124"/>
    <lineage>
        <taxon>Bacteria</taxon>
        <taxon>Candidatus Ozemobacteria</taxon>
        <taxon>Candidatus Ozemobacterales</taxon>
        <taxon>Candidatus Ozemobacteraceae</taxon>
        <taxon>Candidatus Ozemobacter</taxon>
    </lineage>
</organism>
<comment type="caution">
    <text evidence="1">The sequence shown here is derived from an EMBL/GenBank/DDBJ whole genome shotgun (WGS) entry which is preliminary data.</text>
</comment>
<dbReference type="AlphaFoldDB" id="A0A367ZNG4"/>
<protein>
    <submittedName>
        <fullName evidence="1">Uncharacterized protein</fullName>
    </submittedName>
</protein>
<evidence type="ECO:0000313" key="1">
    <source>
        <dbReference type="EMBL" id="RCK79590.1"/>
    </source>
</evidence>
<reference evidence="1 2" key="1">
    <citation type="submission" date="2018-05" db="EMBL/GenBank/DDBJ databases">
        <title>A metagenomic window into the 2 km-deep terrestrial subsurface aquifer revealed taxonomically and functionally diverse microbial community comprising novel uncultured bacterial lineages.</title>
        <authorList>
            <person name="Kadnikov V.V."/>
            <person name="Mardanov A.V."/>
            <person name="Beletsky A.V."/>
            <person name="Banks D."/>
            <person name="Pimenov N.V."/>
            <person name="Frank Y.A."/>
            <person name="Karnachuk O.V."/>
            <person name="Ravin N.V."/>
        </authorList>
    </citation>
    <scope>NUCLEOTIDE SEQUENCE [LARGE SCALE GENOMIC DNA]</scope>
    <source>
        <strain evidence="1">BY5</strain>
    </source>
</reference>
<dbReference type="EMBL" id="QOQW01000011">
    <property type="protein sequence ID" value="RCK79590.1"/>
    <property type="molecule type" value="Genomic_DNA"/>
</dbReference>
<gene>
    <name evidence="1" type="ORF">OZSIB_4062</name>
</gene>
<accession>A0A367ZNG4</accession>
<dbReference type="Proteomes" id="UP000252355">
    <property type="component" value="Unassembled WGS sequence"/>
</dbReference>
<proteinExistence type="predicted"/>
<evidence type="ECO:0000313" key="2">
    <source>
        <dbReference type="Proteomes" id="UP000252355"/>
    </source>
</evidence>
<sequence>MPKKQVLLEQGAHGKQKVFLLVGIDPATAEGILSPFLPGAGKENG</sequence>